<feature type="compositionally biased region" description="Basic and acidic residues" evidence="10">
    <location>
        <begin position="225"/>
        <end position="236"/>
    </location>
</feature>
<evidence type="ECO:0000313" key="12">
    <source>
        <dbReference type="Proteomes" id="UP000046392"/>
    </source>
</evidence>
<protein>
    <recommendedName>
        <fullName evidence="3">Ell-associated factor Eaf</fullName>
    </recommendedName>
</protein>
<dbReference type="Pfam" id="PF09816">
    <property type="entry name" value="EAF"/>
    <property type="match status" value="1"/>
</dbReference>
<dbReference type="WBParaSite" id="SPAL_0000331200.1">
    <property type="protein sequence ID" value="SPAL_0000331200.1"/>
    <property type="gene ID" value="SPAL_0000331200"/>
</dbReference>
<feature type="domain" description="Transcription elongation factor Eaf N-terminal" evidence="11">
    <location>
        <begin position="14"/>
        <end position="116"/>
    </location>
</feature>
<keyword evidence="8" id="KW-0539">Nucleus</keyword>
<sequence length="370" mass="41616">MTNNSNCGLPIGVYQINIGESLLSKDNNKTFHSIKYDFRPASISAGGAETFLQFSQNNYANVAIENESNNSLILYKGSDNKISNNKECMMLLDPNTNKLTIEKLSSQIRVKYLRNPADQIVQIIREKIQNKKGMKKEKTSEICRSEEREKSTPIRNPSTFVKLKEVKTSKMEDETTTEELLQGLDIDSPKNVNEDVVKNEEKPSMKGAVNISDFEDSSDGEFDDFLDKAVKTKENTTQDVVSGTEKSSNSNNTSNTKVNSEKPNDDLLDFFDNIDDFSNKSFPKSPKKPSPEIVKKVVPKETKPDPFNQNIFGSLDDSSDEDPIIEKNDKPKTVENKNNGQNKKMVGPGGRMWHDDLDLSEDEDEDSDDD</sequence>
<dbReference type="GO" id="GO:0032783">
    <property type="term" value="C:super elongation complex"/>
    <property type="evidence" value="ECO:0007669"/>
    <property type="project" value="InterPro"/>
</dbReference>
<keyword evidence="6" id="KW-0010">Activator</keyword>
<proteinExistence type="inferred from homology"/>
<reference evidence="13" key="1">
    <citation type="submission" date="2017-02" db="UniProtKB">
        <authorList>
            <consortium name="WormBaseParasite"/>
        </authorList>
    </citation>
    <scope>IDENTIFICATION</scope>
</reference>
<keyword evidence="7" id="KW-0804">Transcription</keyword>
<keyword evidence="5" id="KW-0805">Transcription regulation</keyword>
<feature type="compositionally biased region" description="Acidic residues" evidence="10">
    <location>
        <begin position="266"/>
        <end position="275"/>
    </location>
</feature>
<feature type="compositionally biased region" description="Acidic residues" evidence="10">
    <location>
        <begin position="213"/>
        <end position="224"/>
    </location>
</feature>
<evidence type="ECO:0000256" key="3">
    <source>
        <dbReference type="ARBA" id="ARBA00021452"/>
    </source>
</evidence>
<evidence type="ECO:0000256" key="4">
    <source>
        <dbReference type="ARBA" id="ARBA00022553"/>
    </source>
</evidence>
<evidence type="ECO:0000313" key="13">
    <source>
        <dbReference type="WBParaSite" id="SPAL_0000331200.1"/>
    </source>
</evidence>
<comment type="subcellular location">
    <subcellularLocation>
        <location evidence="1">Nucleus</location>
    </subcellularLocation>
</comment>
<evidence type="ECO:0000256" key="8">
    <source>
        <dbReference type="ARBA" id="ARBA00023242"/>
    </source>
</evidence>
<feature type="compositionally biased region" description="Low complexity" evidence="10">
    <location>
        <begin position="244"/>
        <end position="258"/>
    </location>
</feature>
<dbReference type="GO" id="GO:0003711">
    <property type="term" value="F:transcription elongation factor activity"/>
    <property type="evidence" value="ECO:0007669"/>
    <property type="project" value="TreeGrafter"/>
</dbReference>
<comment type="function">
    <text evidence="9">Promotes transcriptional elongation by Su(Tpl)/ELL. Essential for development.</text>
</comment>
<dbReference type="STRING" id="174720.A0A0N5BBA2"/>
<dbReference type="PANTHER" id="PTHR15970:SF2">
    <property type="entry name" value="ELL-ASSOCIATED FACTOR EAF"/>
    <property type="match status" value="1"/>
</dbReference>
<evidence type="ECO:0000256" key="5">
    <source>
        <dbReference type="ARBA" id="ARBA00023015"/>
    </source>
</evidence>
<keyword evidence="12" id="KW-1185">Reference proteome</keyword>
<organism evidence="12 13">
    <name type="scientific">Strongyloides papillosus</name>
    <name type="common">Intestinal threadworm</name>
    <dbReference type="NCBI Taxonomy" id="174720"/>
    <lineage>
        <taxon>Eukaryota</taxon>
        <taxon>Metazoa</taxon>
        <taxon>Ecdysozoa</taxon>
        <taxon>Nematoda</taxon>
        <taxon>Chromadorea</taxon>
        <taxon>Rhabditida</taxon>
        <taxon>Tylenchina</taxon>
        <taxon>Panagrolaimomorpha</taxon>
        <taxon>Strongyloidoidea</taxon>
        <taxon>Strongyloididae</taxon>
        <taxon>Strongyloides</taxon>
    </lineage>
</organism>
<evidence type="ECO:0000256" key="1">
    <source>
        <dbReference type="ARBA" id="ARBA00004123"/>
    </source>
</evidence>
<dbReference type="AlphaFoldDB" id="A0A0N5BBA2"/>
<feature type="compositionally biased region" description="Basic and acidic residues" evidence="10">
    <location>
        <begin position="192"/>
        <end position="204"/>
    </location>
</feature>
<feature type="compositionally biased region" description="Basic and acidic residues" evidence="10">
    <location>
        <begin position="289"/>
        <end position="304"/>
    </location>
</feature>
<accession>A0A0N5BBA2</accession>
<feature type="compositionally biased region" description="Acidic residues" evidence="10">
    <location>
        <begin position="358"/>
        <end position="370"/>
    </location>
</feature>
<evidence type="ECO:0000256" key="2">
    <source>
        <dbReference type="ARBA" id="ARBA00007798"/>
    </source>
</evidence>
<comment type="similarity">
    <text evidence="2">Belongs to the EAF family.</text>
</comment>
<evidence type="ECO:0000256" key="7">
    <source>
        <dbReference type="ARBA" id="ARBA00023163"/>
    </source>
</evidence>
<evidence type="ECO:0000259" key="11">
    <source>
        <dbReference type="Pfam" id="PF09816"/>
    </source>
</evidence>
<keyword evidence="4" id="KW-0597">Phosphoprotein</keyword>
<dbReference type="Proteomes" id="UP000046392">
    <property type="component" value="Unplaced"/>
</dbReference>
<dbReference type="GO" id="GO:0006368">
    <property type="term" value="P:transcription elongation by RNA polymerase II"/>
    <property type="evidence" value="ECO:0007669"/>
    <property type="project" value="InterPro"/>
</dbReference>
<dbReference type="PANTHER" id="PTHR15970">
    <property type="entry name" value="ELL-ASSOCIATED FACTOR EAF"/>
    <property type="match status" value="1"/>
</dbReference>
<evidence type="ECO:0000256" key="10">
    <source>
        <dbReference type="SAM" id="MobiDB-lite"/>
    </source>
</evidence>
<feature type="region of interest" description="Disordered" evidence="10">
    <location>
        <begin position="184"/>
        <end position="370"/>
    </location>
</feature>
<evidence type="ECO:0000256" key="9">
    <source>
        <dbReference type="ARBA" id="ARBA00025617"/>
    </source>
</evidence>
<feature type="compositionally biased region" description="Basic and acidic residues" evidence="10">
    <location>
        <begin position="324"/>
        <end position="335"/>
    </location>
</feature>
<dbReference type="InterPro" id="IPR027093">
    <property type="entry name" value="EAF_fam"/>
</dbReference>
<dbReference type="InterPro" id="IPR019194">
    <property type="entry name" value="Tscrpt_elong_fac_Eaf_N"/>
</dbReference>
<evidence type="ECO:0000256" key="6">
    <source>
        <dbReference type="ARBA" id="ARBA00023159"/>
    </source>
</evidence>
<name>A0A0N5BBA2_STREA</name>